<accession>A0ABN3QKD4</accession>
<gene>
    <name evidence="1" type="ORF">GCM10010411_77500</name>
</gene>
<organism evidence="1 2">
    <name type="scientific">Actinomadura fulvescens</name>
    <dbReference type="NCBI Taxonomy" id="46160"/>
    <lineage>
        <taxon>Bacteria</taxon>
        <taxon>Bacillati</taxon>
        <taxon>Actinomycetota</taxon>
        <taxon>Actinomycetes</taxon>
        <taxon>Streptosporangiales</taxon>
        <taxon>Thermomonosporaceae</taxon>
        <taxon>Actinomadura</taxon>
    </lineage>
</organism>
<dbReference type="Proteomes" id="UP001501509">
    <property type="component" value="Unassembled WGS sequence"/>
</dbReference>
<evidence type="ECO:0000313" key="2">
    <source>
        <dbReference type="Proteomes" id="UP001501509"/>
    </source>
</evidence>
<proteinExistence type="predicted"/>
<keyword evidence="2" id="KW-1185">Reference proteome</keyword>
<name>A0ABN3QKD4_9ACTN</name>
<evidence type="ECO:0000313" key="1">
    <source>
        <dbReference type="EMBL" id="GAA2628649.1"/>
    </source>
</evidence>
<sequence>MGGWSKRDVTRLRTAMTSQGRGMEEISEEIRHLTGCSRLAAVRMALGWSQPEVVERYAAQATGSMMDQPLLSRLEAFPAAGARAPQATQIIALATIYGTTPLRLLDPNALDRLDEHERAVLIRCNTAFTGPLSTAGDSALQASVSAGALPVLGPVSITSTTMPGQASRPPLTTVAGHLERQVEMAARRALRFGVTAEGSNVGPETLDQLRAEVARLAIAYPQQPLPTLLADLVDLQDVTFRLLEGRQRPAETTDLYLLAGALCGMLAKASHDLGDPHSAMTQARTAHVCADNAGHPGLQAWTRGLQSMIAYWAGWPHEAVRYAQLGDEPATAATGTSSVWLPAQEARAWAVLGDHAKAEAAISQANAARDGVRGDELDELGGIMTFPRPRQLYYAADARVWLPGAEDQAAQAAEEAITAYEAADELERSFSDEAGARADQALARVNSGDLDGAAHALRPVLDLPPDHRIGGIVTSVMRVHQALRATGYRTVPLARDTQQEIESYSQLRAAALPPGR</sequence>
<comment type="caution">
    <text evidence="1">The sequence shown here is derived from an EMBL/GenBank/DDBJ whole genome shotgun (WGS) entry which is preliminary data.</text>
</comment>
<protein>
    <submittedName>
        <fullName evidence="1">Uncharacterized protein</fullName>
    </submittedName>
</protein>
<dbReference type="EMBL" id="BAAATD010000014">
    <property type="protein sequence ID" value="GAA2628649.1"/>
    <property type="molecule type" value="Genomic_DNA"/>
</dbReference>
<reference evidence="1 2" key="1">
    <citation type="journal article" date="2019" name="Int. J. Syst. Evol. Microbiol.">
        <title>The Global Catalogue of Microorganisms (GCM) 10K type strain sequencing project: providing services to taxonomists for standard genome sequencing and annotation.</title>
        <authorList>
            <consortium name="The Broad Institute Genomics Platform"/>
            <consortium name="The Broad Institute Genome Sequencing Center for Infectious Disease"/>
            <person name="Wu L."/>
            <person name="Ma J."/>
        </authorList>
    </citation>
    <scope>NUCLEOTIDE SEQUENCE [LARGE SCALE GENOMIC DNA]</scope>
    <source>
        <strain evidence="1 2">JCM 6833</strain>
    </source>
</reference>